<dbReference type="Proteomes" id="UP001328107">
    <property type="component" value="Unassembled WGS sequence"/>
</dbReference>
<dbReference type="GO" id="GO:0005737">
    <property type="term" value="C:cytoplasm"/>
    <property type="evidence" value="ECO:0007669"/>
    <property type="project" value="UniProtKB-SubCell"/>
</dbReference>
<evidence type="ECO:0000256" key="8">
    <source>
        <dbReference type="HAMAP-Rule" id="MF_03019"/>
    </source>
</evidence>
<keyword evidence="10" id="KW-1185">Reference proteome</keyword>
<dbReference type="EC" id="1.13.11.6" evidence="8"/>
<accession>A0AAN5DAA9</accession>
<dbReference type="Gene3D" id="2.60.120.10">
    <property type="entry name" value="Jelly Rolls"/>
    <property type="match status" value="1"/>
</dbReference>
<dbReference type="GO" id="GO:0008198">
    <property type="term" value="F:ferrous iron binding"/>
    <property type="evidence" value="ECO:0007669"/>
    <property type="project" value="UniProtKB-UniRule"/>
</dbReference>
<dbReference type="EMBL" id="BTRK01000006">
    <property type="protein sequence ID" value="GMR58495.1"/>
    <property type="molecule type" value="Genomic_DNA"/>
</dbReference>
<dbReference type="GO" id="GO:0006569">
    <property type="term" value="P:L-tryptophan catabolic process"/>
    <property type="evidence" value="ECO:0007669"/>
    <property type="project" value="UniProtKB-UniRule"/>
</dbReference>
<comment type="function">
    <text evidence="2 8">Catalyzes the oxidative ring opening of 3-hydroxyanthranilate to 2-amino-3-carboxymuconate semialdehyde, which spontaneously cyclizes to quinolinate.</text>
</comment>
<evidence type="ECO:0000313" key="10">
    <source>
        <dbReference type="Proteomes" id="UP001328107"/>
    </source>
</evidence>
<dbReference type="PANTHER" id="PTHR15497:SF1">
    <property type="entry name" value="3-HYDROXYANTHRANILATE 3,4-DIOXYGENASE"/>
    <property type="match status" value="1"/>
</dbReference>
<keyword evidence="7 8" id="KW-0408">Iron</keyword>
<gene>
    <name evidence="9" type="ORF">PMAYCL1PPCAC_28690</name>
</gene>
<evidence type="ECO:0000256" key="6">
    <source>
        <dbReference type="ARBA" id="ARBA00023002"/>
    </source>
</evidence>
<feature type="binding site" evidence="8">
    <location>
        <position position="53"/>
    </location>
    <ligand>
        <name>Fe cation</name>
        <dbReference type="ChEBI" id="CHEBI:24875"/>
        <note>catalytic</note>
    </ligand>
</feature>
<comment type="cofactor">
    <cofactor evidence="1 8">
        <name>Fe(2+)</name>
        <dbReference type="ChEBI" id="CHEBI:29033"/>
    </cofactor>
</comment>
<feature type="binding site" evidence="8">
    <location>
        <position position="43"/>
    </location>
    <ligand>
        <name>O2</name>
        <dbReference type="ChEBI" id="CHEBI:15379"/>
    </ligand>
</feature>
<comment type="subcellular location">
    <subcellularLocation>
        <location evidence="8">Cytoplasm</location>
    </subcellularLocation>
</comment>
<evidence type="ECO:0000256" key="5">
    <source>
        <dbReference type="ARBA" id="ARBA00022964"/>
    </source>
</evidence>
<dbReference type="InterPro" id="IPR011051">
    <property type="entry name" value="RmlC_Cupin_sf"/>
</dbReference>
<keyword evidence="3 8" id="KW-0662">Pyridine nucleotide biosynthesis</keyword>
<organism evidence="9 10">
    <name type="scientific">Pristionchus mayeri</name>
    <dbReference type="NCBI Taxonomy" id="1317129"/>
    <lineage>
        <taxon>Eukaryota</taxon>
        <taxon>Metazoa</taxon>
        <taxon>Ecdysozoa</taxon>
        <taxon>Nematoda</taxon>
        <taxon>Chromadorea</taxon>
        <taxon>Rhabditida</taxon>
        <taxon>Rhabditina</taxon>
        <taxon>Diplogasteromorpha</taxon>
        <taxon>Diplogasteroidea</taxon>
        <taxon>Neodiplogasteridae</taxon>
        <taxon>Pristionchus</taxon>
    </lineage>
</organism>
<sequence length="283" mass="32514">MAEVINVERWILDNQKDFVPPVCNKCMYSDQLKMFFVGGPNQRRDYHLEEGEEVFYQLKGAMCLKVIEKGVKKDVVIKEGELFVLPSRIEHSPQRYENTIGAVVERTRAEEELDCVRYFLDDSTTRQYERWFHLNDVVVDLPPVIKAFHASKSHESNSITDESFLQKAPYEPRELDLRSPLNLKEFIKKNEEALKSGPVTVFGTPEYTSSTVVYGSGDYSMQTGVEEECIVWSVEDGEAKVEVGGEIYSIKRKDMARIQPEKSFTLSIREGILLVIRMPGKKN</sequence>
<dbReference type="GO" id="GO:0043420">
    <property type="term" value="P:anthranilate metabolic process"/>
    <property type="evidence" value="ECO:0007669"/>
    <property type="project" value="UniProtKB-UniRule"/>
</dbReference>
<dbReference type="HAMAP" id="MF_00825">
    <property type="entry name" value="3_HAO"/>
    <property type="match status" value="1"/>
</dbReference>
<dbReference type="GO" id="GO:0000334">
    <property type="term" value="F:3-hydroxyanthranilate 3,4-dioxygenase activity"/>
    <property type="evidence" value="ECO:0007669"/>
    <property type="project" value="UniProtKB-UniRule"/>
</dbReference>
<evidence type="ECO:0000256" key="1">
    <source>
        <dbReference type="ARBA" id="ARBA00001954"/>
    </source>
</evidence>
<feature type="binding site" evidence="8">
    <location>
        <position position="95"/>
    </location>
    <ligand>
        <name>substrate</name>
    </ligand>
</feature>
<dbReference type="PANTHER" id="PTHR15497">
    <property type="entry name" value="3-HYDROXYANTHRANILATE 3,4-DIOXYGENASE"/>
    <property type="match status" value="1"/>
</dbReference>
<comment type="pathway">
    <text evidence="8">Cofactor biosynthesis; NAD(+) biosynthesis; quinolinate from L-kynurenine: step 3/3.</text>
</comment>
<keyword evidence="4 8" id="KW-0479">Metal-binding</keyword>
<keyword evidence="8" id="KW-0963">Cytoplasm</keyword>
<feature type="binding site" evidence="8">
    <location>
        <position position="53"/>
    </location>
    <ligand>
        <name>substrate</name>
    </ligand>
</feature>
<feature type="binding site" evidence="8">
    <location>
        <position position="105"/>
    </location>
    <ligand>
        <name>substrate</name>
    </ligand>
</feature>
<dbReference type="InterPro" id="IPR014710">
    <property type="entry name" value="RmlC-like_jellyroll"/>
</dbReference>
<feature type="binding site" evidence="8">
    <location>
        <position position="91"/>
    </location>
    <ligand>
        <name>Fe cation</name>
        <dbReference type="ChEBI" id="CHEBI:24875"/>
        <note>catalytic</note>
    </ligand>
</feature>
<keyword evidence="6 8" id="KW-0560">Oxidoreductase</keyword>
<dbReference type="NCBIfam" id="TIGR03037">
    <property type="entry name" value="anthran_nbaC"/>
    <property type="match status" value="1"/>
</dbReference>
<keyword evidence="5 8" id="KW-0223">Dioxygenase</keyword>
<evidence type="ECO:0000313" key="9">
    <source>
        <dbReference type="EMBL" id="GMR58495.1"/>
    </source>
</evidence>
<dbReference type="InterPro" id="IPR010329">
    <property type="entry name" value="3hydroanth_dOase"/>
</dbReference>
<feature type="region of interest" description="Domain B" evidence="8">
    <location>
        <begin position="162"/>
        <end position="283"/>
    </location>
</feature>
<proteinExistence type="inferred from homology"/>
<evidence type="ECO:0000256" key="3">
    <source>
        <dbReference type="ARBA" id="ARBA00022642"/>
    </source>
</evidence>
<comment type="similarity">
    <text evidence="8">Belongs to the 3-HAO family.</text>
</comment>
<protein>
    <recommendedName>
        <fullName evidence="8">3-hydroxyanthranilate 3,4-dioxygenase</fullName>
        <ecNumber evidence="8">1.13.11.6</ecNumber>
    </recommendedName>
    <alternativeName>
        <fullName evidence="8">3-hydroxyanthranilate oxygenase</fullName>
        <shortName evidence="8">3-HAO</shortName>
    </alternativeName>
    <alternativeName>
        <fullName evidence="8">3-hydroxyanthranilic acid dioxygenase</fullName>
        <shortName evidence="8">HAD</shortName>
    </alternativeName>
</protein>
<evidence type="ECO:0000256" key="7">
    <source>
        <dbReference type="ARBA" id="ARBA00023004"/>
    </source>
</evidence>
<comment type="caution">
    <text evidence="8">Lacks conserved residue(s) required for the propagation of feature annotation.</text>
</comment>
<dbReference type="AlphaFoldDB" id="A0AAN5DAA9"/>
<feature type="binding site" evidence="8">
    <location>
        <position position="47"/>
    </location>
    <ligand>
        <name>Fe cation</name>
        <dbReference type="ChEBI" id="CHEBI:24875"/>
        <note>catalytic</note>
    </ligand>
</feature>
<evidence type="ECO:0000256" key="4">
    <source>
        <dbReference type="ARBA" id="ARBA00022723"/>
    </source>
</evidence>
<dbReference type="GO" id="GO:0019805">
    <property type="term" value="P:quinolinate biosynthetic process"/>
    <property type="evidence" value="ECO:0007669"/>
    <property type="project" value="UniProtKB-UniRule"/>
</dbReference>
<name>A0AAN5DAA9_9BILA</name>
<comment type="catalytic activity">
    <reaction evidence="8">
        <text>3-hydroxyanthranilate + O2 = (2Z,4Z)-2-amino-3-carboxymuconate 6-semialdehyde</text>
        <dbReference type="Rhea" id="RHEA:17953"/>
        <dbReference type="ChEBI" id="CHEBI:15379"/>
        <dbReference type="ChEBI" id="CHEBI:36559"/>
        <dbReference type="ChEBI" id="CHEBI:77612"/>
        <dbReference type="EC" id="1.13.11.6"/>
    </reaction>
</comment>
<dbReference type="Pfam" id="PF06052">
    <property type="entry name" value="3-HAO"/>
    <property type="match status" value="1"/>
</dbReference>
<comment type="caution">
    <text evidence="9">The sequence shown here is derived from an EMBL/GenBank/DDBJ whole genome shotgun (WGS) entry which is preliminary data.</text>
</comment>
<feature type="region of interest" description="Domain A (catalytic)" evidence="8">
    <location>
        <begin position="1"/>
        <end position="162"/>
    </location>
</feature>
<dbReference type="SUPFAM" id="SSF51182">
    <property type="entry name" value="RmlC-like cupins"/>
    <property type="match status" value="1"/>
</dbReference>
<dbReference type="CDD" id="cd06123">
    <property type="entry name" value="cupin_HAO"/>
    <property type="match status" value="1"/>
</dbReference>
<reference evidence="10" key="1">
    <citation type="submission" date="2022-10" db="EMBL/GenBank/DDBJ databases">
        <title>Genome assembly of Pristionchus species.</title>
        <authorList>
            <person name="Yoshida K."/>
            <person name="Sommer R.J."/>
        </authorList>
    </citation>
    <scope>NUCLEOTIDE SEQUENCE [LARGE SCALE GENOMIC DNA]</scope>
    <source>
        <strain evidence="10">RS5460</strain>
    </source>
</reference>
<evidence type="ECO:0000256" key="2">
    <source>
        <dbReference type="ARBA" id="ARBA00002752"/>
    </source>
</evidence>
<dbReference type="GO" id="GO:0034354">
    <property type="term" value="P:'de novo' NAD+ biosynthetic process from L-tryptophan"/>
    <property type="evidence" value="ECO:0007669"/>
    <property type="project" value="UniProtKB-UniRule"/>
</dbReference>